<evidence type="ECO:0000256" key="2">
    <source>
        <dbReference type="ARBA" id="ARBA00022695"/>
    </source>
</evidence>
<dbReference type="GO" id="GO:0008108">
    <property type="term" value="F:UDP-glucose:hexose-1-phosphate uridylyltransferase activity"/>
    <property type="evidence" value="ECO:0007669"/>
    <property type="project" value="InterPro"/>
</dbReference>
<feature type="region of interest" description="Disordered" evidence="6">
    <location>
        <begin position="23"/>
        <end position="43"/>
    </location>
</feature>
<keyword evidence="1 8" id="KW-0808">Transferase</keyword>
<sequence length="343" mass="38484">MSYPSEFRQDAITKQWVVCAPGRSDRPKQFEDDTSVKETDGPVEGCPFCPGHEHMLPEVLFENASVRGDGAPPPRDEGSWLTRSVPNKYPALTTNGEPDLYSCQMFNWQSGFGRQEVIIATPRHHEAVSQMSVEHVEALIGTYQSRYHTLRTDGDELIPFIFHNHGASAGASLPHPHSQIIAPSIEPAMVVEEERRAEAQYHETGECPYCEMLNEERTSGTRLIRENNAYAAFVPYAARSPYEVWIMPTTHEPEFGRINGTEGALASILRDTLRALRRALGGPDYNFFVRTALAYESEAAHLHWSLRIRPRMSIDAGFEIGTGMKINPSLPERDADVLREAMT</sequence>
<dbReference type="InterPro" id="IPR001937">
    <property type="entry name" value="GalP_UDPtransf1"/>
</dbReference>
<dbReference type="Gene3D" id="3.30.428.10">
    <property type="entry name" value="HIT-like"/>
    <property type="match status" value="2"/>
</dbReference>
<keyword evidence="2 8" id="KW-0548">Nucleotidyltransferase</keyword>
<dbReference type="InterPro" id="IPR053177">
    <property type="entry name" value="ADP-glucose_phosphorylase"/>
</dbReference>
<reference evidence="8 9" key="1">
    <citation type="submission" date="2017-10" db="EMBL/GenBank/DDBJ databases">
        <title>Draft genome of Longibacter Salinarum.</title>
        <authorList>
            <person name="Goh K.M."/>
            <person name="Shamsir M.S."/>
            <person name="Lim S.W."/>
        </authorList>
    </citation>
    <scope>NUCLEOTIDE SEQUENCE [LARGE SCALE GENOMIC DNA]</scope>
    <source>
        <strain evidence="8 9">KCTC 52045</strain>
    </source>
</reference>
<dbReference type="PANTHER" id="PTHR42763">
    <property type="entry name" value="ADP-GLUCOSE PHOSPHORYLASE"/>
    <property type="match status" value="1"/>
</dbReference>
<dbReference type="GO" id="GO:0006012">
    <property type="term" value="P:galactose metabolic process"/>
    <property type="evidence" value="ECO:0007669"/>
    <property type="project" value="InterPro"/>
</dbReference>
<evidence type="ECO:0000313" key="8">
    <source>
        <dbReference type="EMBL" id="PEN14048.1"/>
    </source>
</evidence>
<evidence type="ECO:0000256" key="5">
    <source>
        <dbReference type="PIRSR" id="PIRSR000808-3"/>
    </source>
</evidence>
<feature type="domain" description="Galactose-1-phosphate uridyl transferase N-terminal" evidence="7">
    <location>
        <begin position="86"/>
        <end position="187"/>
    </location>
</feature>
<dbReference type="PIRSF" id="PIRSF000808">
    <property type="entry name" value="GalT"/>
    <property type="match status" value="1"/>
</dbReference>
<comment type="cofactor">
    <cofactor evidence="5">
        <name>Zn(2+)</name>
        <dbReference type="ChEBI" id="CHEBI:29105"/>
    </cofactor>
    <text evidence="5">Binds 1 zinc ion per subunit.</text>
</comment>
<evidence type="ECO:0000256" key="6">
    <source>
        <dbReference type="SAM" id="MobiDB-lite"/>
    </source>
</evidence>
<keyword evidence="9" id="KW-1185">Reference proteome</keyword>
<evidence type="ECO:0000256" key="1">
    <source>
        <dbReference type="ARBA" id="ARBA00022679"/>
    </source>
</evidence>
<protein>
    <submittedName>
        <fullName evidence="8">Galactose-1-phosphate uridylyltransferase</fullName>
    </submittedName>
</protein>
<feature type="active site" description="Tele-UMP-histidine intermediate" evidence="4">
    <location>
        <position position="177"/>
    </location>
</feature>
<dbReference type="EMBL" id="PDEQ01000003">
    <property type="protein sequence ID" value="PEN14048.1"/>
    <property type="molecule type" value="Genomic_DNA"/>
</dbReference>
<dbReference type="OrthoDB" id="9769064at2"/>
<feature type="compositionally biased region" description="Basic and acidic residues" evidence="6">
    <location>
        <begin position="23"/>
        <end position="40"/>
    </location>
</feature>
<dbReference type="Pfam" id="PF01087">
    <property type="entry name" value="GalP_UDP_transf"/>
    <property type="match status" value="1"/>
</dbReference>
<evidence type="ECO:0000313" key="9">
    <source>
        <dbReference type="Proteomes" id="UP000220102"/>
    </source>
</evidence>
<name>A0A2A8D063_9BACT</name>
<dbReference type="InterPro" id="IPR036265">
    <property type="entry name" value="HIT-like_sf"/>
</dbReference>
<evidence type="ECO:0000256" key="3">
    <source>
        <dbReference type="ARBA" id="ARBA00023277"/>
    </source>
</evidence>
<evidence type="ECO:0000256" key="4">
    <source>
        <dbReference type="PIRSR" id="PIRSR000808-1"/>
    </source>
</evidence>
<dbReference type="GO" id="GO:0008270">
    <property type="term" value="F:zinc ion binding"/>
    <property type="evidence" value="ECO:0007669"/>
    <property type="project" value="InterPro"/>
</dbReference>
<organism evidence="8 9">
    <name type="scientific">Longibacter salinarum</name>
    <dbReference type="NCBI Taxonomy" id="1850348"/>
    <lineage>
        <taxon>Bacteria</taxon>
        <taxon>Pseudomonadati</taxon>
        <taxon>Rhodothermota</taxon>
        <taxon>Rhodothermia</taxon>
        <taxon>Rhodothermales</taxon>
        <taxon>Salisaetaceae</taxon>
        <taxon>Longibacter</taxon>
    </lineage>
</organism>
<accession>A0A2A8D063</accession>
<evidence type="ECO:0000259" key="7">
    <source>
        <dbReference type="Pfam" id="PF01087"/>
    </source>
</evidence>
<dbReference type="SUPFAM" id="SSF54197">
    <property type="entry name" value="HIT-like"/>
    <property type="match status" value="2"/>
</dbReference>
<dbReference type="PANTHER" id="PTHR42763:SF2">
    <property type="entry name" value="ADP-GLUCOSE PHOSPHORYLASE"/>
    <property type="match status" value="1"/>
</dbReference>
<keyword evidence="5" id="KW-0862">Zinc</keyword>
<gene>
    <name evidence="8" type="ORF">CRI94_08370</name>
</gene>
<feature type="binding site" evidence="5">
    <location>
        <position position="124"/>
    </location>
    <ligand>
        <name>Zn(2+)</name>
        <dbReference type="ChEBI" id="CHEBI:29105"/>
    </ligand>
</feature>
<dbReference type="AlphaFoldDB" id="A0A2A8D063"/>
<dbReference type="InterPro" id="IPR005849">
    <property type="entry name" value="GalP_Utransf_N"/>
</dbReference>
<feature type="binding site" evidence="5">
    <location>
        <position position="49"/>
    </location>
    <ligand>
        <name>Zn(2+)</name>
        <dbReference type="ChEBI" id="CHEBI:29105"/>
    </ligand>
</feature>
<dbReference type="Proteomes" id="UP000220102">
    <property type="component" value="Unassembled WGS sequence"/>
</dbReference>
<comment type="caution">
    <text evidence="8">The sequence shown here is derived from an EMBL/GenBank/DDBJ whole genome shotgun (WGS) entry which is preliminary data.</text>
</comment>
<keyword evidence="3" id="KW-0119">Carbohydrate metabolism</keyword>
<dbReference type="RefSeq" id="WP_098075212.1">
    <property type="nucleotide sequence ID" value="NZ_PDEQ01000003.1"/>
</dbReference>
<proteinExistence type="predicted"/>
<keyword evidence="5" id="KW-0479">Metal-binding</keyword>
<feature type="binding site" evidence="5">
    <location>
        <position position="175"/>
    </location>
    <ligand>
        <name>Zn(2+)</name>
        <dbReference type="ChEBI" id="CHEBI:29105"/>
    </ligand>
</feature>
<feature type="binding site" evidence="5">
    <location>
        <position position="46"/>
    </location>
    <ligand>
        <name>Zn(2+)</name>
        <dbReference type="ChEBI" id="CHEBI:29105"/>
    </ligand>
</feature>